<dbReference type="SUPFAM" id="SSF50475">
    <property type="entry name" value="FMN-binding split barrel"/>
    <property type="match status" value="1"/>
</dbReference>
<dbReference type="PANTHER" id="PTHR35802">
    <property type="entry name" value="PROTEASE SYNTHASE AND SPORULATION PROTEIN PAI 2"/>
    <property type="match status" value="1"/>
</dbReference>
<name>A0ABV8S8U7_9BACL</name>
<accession>A0ABV8S8U7</accession>
<comment type="caution">
    <text evidence="1">The sequence shown here is derived from an EMBL/GenBank/DDBJ whole genome shotgun (WGS) entry which is preliminary data.</text>
</comment>
<dbReference type="Gene3D" id="2.30.110.10">
    <property type="entry name" value="Electron Transport, Fmn-binding Protein, Chain A"/>
    <property type="match status" value="1"/>
</dbReference>
<dbReference type="InterPro" id="IPR012349">
    <property type="entry name" value="Split_barrel_FMN-bd"/>
</dbReference>
<reference evidence="2" key="1">
    <citation type="journal article" date="2019" name="Int. J. Syst. Evol. Microbiol.">
        <title>The Global Catalogue of Microorganisms (GCM) 10K type strain sequencing project: providing services to taxonomists for standard genome sequencing and annotation.</title>
        <authorList>
            <consortium name="The Broad Institute Genomics Platform"/>
            <consortium name="The Broad Institute Genome Sequencing Center for Infectious Disease"/>
            <person name="Wu L."/>
            <person name="Ma J."/>
        </authorList>
    </citation>
    <scope>NUCLEOTIDE SEQUENCE [LARGE SCALE GENOMIC DNA]</scope>
    <source>
        <strain evidence="2">CGMCC 4.1641</strain>
    </source>
</reference>
<keyword evidence="2" id="KW-1185">Reference proteome</keyword>
<dbReference type="Proteomes" id="UP001595755">
    <property type="component" value="Unassembled WGS sequence"/>
</dbReference>
<sequence length="203" mass="23471">MYIPSYFNIADTDFIYDTIQKHGFATLFSQHKDAPFATHLPLMLGDNRDYLYGHFARPNPQWKDVEGQTVLAVFHGPHCYISPSWYETHRAVPTWNYISVHVYGKIEWMNGGELADSLSDLVRKYEAPGSSYRLDEVDEEFLKGLNHGIVGFKIKIENMEGKAKLSQNHSIERQKLVIQKLERIESENEQQIAAHMNELLQKS</sequence>
<gene>
    <name evidence="1" type="ORF">ACFO1S_09990</name>
</gene>
<proteinExistence type="predicted"/>
<dbReference type="PIRSF" id="PIRSF010372">
    <property type="entry name" value="PaiB"/>
    <property type="match status" value="1"/>
</dbReference>
<dbReference type="Pfam" id="PF04299">
    <property type="entry name" value="FMN_bind_2"/>
    <property type="match status" value="1"/>
</dbReference>
<evidence type="ECO:0000313" key="2">
    <source>
        <dbReference type="Proteomes" id="UP001595755"/>
    </source>
</evidence>
<protein>
    <submittedName>
        <fullName evidence="1">FMN-binding negative transcriptional regulator</fullName>
    </submittedName>
</protein>
<organism evidence="1 2">
    <name type="scientific">Cohnella boryungensis</name>
    <dbReference type="NCBI Taxonomy" id="768479"/>
    <lineage>
        <taxon>Bacteria</taxon>
        <taxon>Bacillati</taxon>
        <taxon>Bacillota</taxon>
        <taxon>Bacilli</taxon>
        <taxon>Bacillales</taxon>
        <taxon>Paenibacillaceae</taxon>
        <taxon>Cohnella</taxon>
    </lineage>
</organism>
<dbReference type="PANTHER" id="PTHR35802:SF1">
    <property type="entry name" value="PROTEASE SYNTHASE AND SPORULATION PROTEIN PAI 2"/>
    <property type="match status" value="1"/>
</dbReference>
<dbReference type="InterPro" id="IPR007396">
    <property type="entry name" value="TR_PAI2-type"/>
</dbReference>
<dbReference type="RefSeq" id="WP_204603762.1">
    <property type="nucleotide sequence ID" value="NZ_JBHSED010000015.1"/>
</dbReference>
<evidence type="ECO:0000313" key="1">
    <source>
        <dbReference type="EMBL" id="MFC4303772.1"/>
    </source>
</evidence>
<dbReference type="EMBL" id="JBHSED010000015">
    <property type="protein sequence ID" value="MFC4303772.1"/>
    <property type="molecule type" value="Genomic_DNA"/>
</dbReference>